<feature type="domain" description="PilZ" evidence="5">
    <location>
        <begin position="135"/>
        <end position="250"/>
    </location>
</feature>
<comment type="subcellular location">
    <subcellularLocation>
        <location evidence="4">Bacterial flagellum basal body</location>
    </subcellularLocation>
</comment>
<evidence type="ECO:0000259" key="6">
    <source>
        <dbReference type="Pfam" id="PF07317"/>
    </source>
</evidence>
<dbReference type="GO" id="GO:0009425">
    <property type="term" value="C:bacterial-type flagellum basal body"/>
    <property type="evidence" value="ECO:0007669"/>
    <property type="project" value="UniProtKB-SubCell"/>
</dbReference>
<dbReference type="STRING" id="52441.SAMN05216302_1006115"/>
<dbReference type="GO" id="GO:0071973">
    <property type="term" value="P:bacterial-type flagellum-dependent cell motility"/>
    <property type="evidence" value="ECO:0007669"/>
    <property type="project" value="UniProtKB-UniRule"/>
</dbReference>
<dbReference type="OrthoDB" id="5572581at2"/>
<keyword evidence="2 4" id="KW-0547">Nucleotide-binding</keyword>
<proteinExistence type="inferred from homology"/>
<dbReference type="GO" id="GO:0035438">
    <property type="term" value="F:cyclic-di-GMP binding"/>
    <property type="evidence" value="ECO:0007669"/>
    <property type="project" value="UniProtKB-UniRule"/>
</dbReference>
<keyword evidence="8" id="KW-1185">Reference proteome</keyword>
<dbReference type="EMBL" id="FOSP01000006">
    <property type="protein sequence ID" value="SFK43971.1"/>
    <property type="molecule type" value="Genomic_DNA"/>
</dbReference>
<organism evidence="7 8">
    <name type="scientific">Nitrosomonas aestuarii</name>
    <dbReference type="NCBI Taxonomy" id="52441"/>
    <lineage>
        <taxon>Bacteria</taxon>
        <taxon>Pseudomonadati</taxon>
        <taxon>Pseudomonadota</taxon>
        <taxon>Betaproteobacteria</taxon>
        <taxon>Nitrosomonadales</taxon>
        <taxon>Nitrosomonadaceae</taxon>
        <taxon>Nitrosomonas</taxon>
    </lineage>
</organism>
<dbReference type="Gene3D" id="2.40.10.220">
    <property type="entry name" value="predicted glycosyltransferase like domains"/>
    <property type="match status" value="1"/>
</dbReference>
<evidence type="ECO:0000256" key="2">
    <source>
        <dbReference type="ARBA" id="ARBA00022741"/>
    </source>
</evidence>
<dbReference type="InterPro" id="IPR012349">
    <property type="entry name" value="Split_barrel_FMN-bd"/>
</dbReference>
<dbReference type="InterPro" id="IPR009926">
    <property type="entry name" value="T3SS_YcgR_PilZN"/>
</dbReference>
<evidence type="ECO:0000313" key="7">
    <source>
        <dbReference type="EMBL" id="SFK43971.1"/>
    </source>
</evidence>
<evidence type="ECO:0000259" key="5">
    <source>
        <dbReference type="Pfam" id="PF07238"/>
    </source>
</evidence>
<name>A0A1I3ZJV6_9PROT</name>
<protein>
    <recommendedName>
        <fullName evidence="4">Flagellar brake protein YcgR</fullName>
    </recommendedName>
    <alternativeName>
        <fullName evidence="4">Cyclic di-GMP binding protein YcgR</fullName>
    </alternativeName>
</protein>
<reference evidence="8" key="1">
    <citation type="submission" date="2016-10" db="EMBL/GenBank/DDBJ databases">
        <authorList>
            <person name="Varghese N."/>
            <person name="Submissions S."/>
        </authorList>
    </citation>
    <scope>NUCLEOTIDE SEQUENCE [LARGE SCALE GENOMIC DNA]</scope>
    <source>
        <strain evidence="8">Nm69</strain>
    </source>
</reference>
<evidence type="ECO:0000313" key="8">
    <source>
        <dbReference type="Proteomes" id="UP000199533"/>
    </source>
</evidence>
<dbReference type="RefSeq" id="WP_090697971.1">
    <property type="nucleotide sequence ID" value="NZ_FOSP01000006.1"/>
</dbReference>
<keyword evidence="3 4" id="KW-0975">Bacterial flagellum</keyword>
<evidence type="ECO:0000256" key="4">
    <source>
        <dbReference type="HAMAP-Rule" id="MF_01457"/>
    </source>
</evidence>
<keyword evidence="7" id="KW-0282">Flagellum</keyword>
<dbReference type="InterPro" id="IPR023787">
    <property type="entry name" value="T3SS_YcgR"/>
</dbReference>
<gene>
    <name evidence="4" type="primary">ycgR</name>
    <name evidence="7" type="ORF">SAMN05216302_1006115</name>
</gene>
<keyword evidence="7" id="KW-0969">Cilium</keyword>
<accession>A0A1I3ZJV6</accession>
<evidence type="ECO:0000256" key="1">
    <source>
        <dbReference type="ARBA" id="ARBA00022636"/>
    </source>
</evidence>
<comment type="similarity">
    <text evidence="4">Belongs to the YcgR family.</text>
</comment>
<comment type="function">
    <text evidence="4">Acts as a flagellar brake, regulating swimming and swarming in a bis-(3'-5') cyclic diguanylic acid (c-di-GMP)-dependent manner. Binds 1 c-di-GMP dimer per subunit. Increasing levels of c-di-GMP lead to decreased motility.</text>
</comment>
<dbReference type="Gene3D" id="2.30.110.10">
    <property type="entry name" value="Electron Transport, Fmn-binding Protein, Chain A"/>
    <property type="match status" value="1"/>
</dbReference>
<sequence>MVESIHNADSSDAKHDNKSLPHKDEVYRIYSKIDILYILRDMMQKNTLITLYFDRSNQFILTSILALDENKNEMLIDVGAEPKFNEAALASKHLTFITSQNRIKIEFTCDQIKTKQFEGRSAFAVELPASLIRMQRRNYFRISTPTTKPLKCIIPLQTRDTPTKAEITLLDISCGGIGVIDHHPVIHFDPGVSYHNCQIDLPGTGRITTTIQVKNTYEITLKGGQTCKRAGCQFIDLPKSMEIMIQRYITKQEQTRINS</sequence>
<dbReference type="InterPro" id="IPR009875">
    <property type="entry name" value="PilZ_domain"/>
</dbReference>
<feature type="domain" description="Type III secretion system flagellar brake protein YcgR PilZN" evidence="6">
    <location>
        <begin position="27"/>
        <end position="133"/>
    </location>
</feature>
<dbReference type="HAMAP" id="MF_01457">
    <property type="entry name" value="YcgR"/>
    <property type="match status" value="1"/>
</dbReference>
<comment type="subunit">
    <text evidence="4">Monomer. Interacts with the flagellar basal bodies.</text>
</comment>
<keyword evidence="1 4" id="KW-0973">c-di-GMP</keyword>
<dbReference type="Proteomes" id="UP000199533">
    <property type="component" value="Unassembled WGS sequence"/>
</dbReference>
<dbReference type="Pfam" id="PF07238">
    <property type="entry name" value="PilZ"/>
    <property type="match status" value="1"/>
</dbReference>
<dbReference type="GO" id="GO:0071945">
    <property type="term" value="P:regulation of bacterial-type flagellum-dependent cell motility by regulation of motor speed"/>
    <property type="evidence" value="ECO:0007669"/>
    <property type="project" value="UniProtKB-UniRule"/>
</dbReference>
<evidence type="ECO:0000256" key="3">
    <source>
        <dbReference type="ARBA" id="ARBA00023143"/>
    </source>
</evidence>
<keyword evidence="7" id="KW-0966">Cell projection</keyword>
<dbReference type="AlphaFoldDB" id="A0A1I3ZJV6"/>
<dbReference type="Pfam" id="PF07317">
    <property type="entry name" value="PilZN"/>
    <property type="match status" value="1"/>
</dbReference>